<dbReference type="GO" id="GO:0033503">
    <property type="term" value="C:HULC complex"/>
    <property type="evidence" value="ECO:0007669"/>
    <property type="project" value="TreeGrafter"/>
</dbReference>
<dbReference type="InterPro" id="IPR013956">
    <property type="entry name" value="E3_ubiquit_lig_Bre1"/>
</dbReference>
<comment type="catalytic activity">
    <reaction evidence="1 14">
        <text>S-ubiquitinyl-[E2 ubiquitin-conjugating enzyme]-L-cysteine + [acceptor protein]-L-lysine = [E2 ubiquitin-conjugating enzyme]-L-cysteine + N(6)-ubiquitinyl-[acceptor protein]-L-lysine.</text>
        <dbReference type="EC" id="2.3.2.27"/>
    </reaction>
</comment>
<evidence type="ECO:0000313" key="17">
    <source>
        <dbReference type="EMBL" id="GJN31750.1"/>
    </source>
</evidence>
<name>A0AAV5FBM9_ELECO</name>
<dbReference type="InterPro" id="IPR017907">
    <property type="entry name" value="Znf_RING_CS"/>
</dbReference>
<evidence type="ECO:0000259" key="16">
    <source>
        <dbReference type="PROSITE" id="PS50089"/>
    </source>
</evidence>
<accession>A0AAV5FBM9</accession>
<dbReference type="EC" id="2.3.2.27" evidence="14"/>
<reference evidence="17" key="2">
    <citation type="submission" date="2021-12" db="EMBL/GenBank/DDBJ databases">
        <title>Resequencing data analysis of finger millet.</title>
        <authorList>
            <person name="Hatakeyama M."/>
            <person name="Aluri S."/>
            <person name="Balachadran M.T."/>
            <person name="Sivarajan S.R."/>
            <person name="Poveda L."/>
            <person name="Shimizu-Inatsugi R."/>
            <person name="Schlapbach R."/>
            <person name="Sreeman S.M."/>
            <person name="Shimizu K.K."/>
        </authorList>
    </citation>
    <scope>NUCLEOTIDE SEQUENCE</scope>
</reference>
<dbReference type="Pfam" id="PF13920">
    <property type="entry name" value="zf-C3HC4_3"/>
    <property type="match status" value="1"/>
</dbReference>
<dbReference type="InterPro" id="IPR013083">
    <property type="entry name" value="Znf_RING/FYVE/PHD"/>
</dbReference>
<keyword evidence="10 14" id="KW-0156">Chromatin regulator</keyword>
<proteinExistence type="inferred from homology"/>
<feature type="coiled-coil region" evidence="15">
    <location>
        <begin position="110"/>
        <end position="137"/>
    </location>
</feature>
<sequence length="950" mass="107967">MLAEQLGCRLLTSSLALRDGLPTLSVASCSFAHFVALRPCPDRLGRAVAAACRPAAGPAGRSPWTTPATLGELFHSCFLSGKVILLLLLPPQLVSGPIRAYCRILVLMDATALQYENQKLVQQLEAQKAEMHILEGKFKELRDGQCSYDRILISLNKMWNQLIDDLVLLGVRAGGDLDNLKALDHEELPEDIFESCPSEEIFLLRLLKSSNLKNNRDSNLLLSVEENLACRYSTTVTLMKSMQEAIASQQARSEYLSVVLSGQKSSEDVIVALQNHNDHLKEVVDNASQAISIINEKHKRYLNEIETFKSNHSRELLEIKRLSGELEESIAELEESQRKLVVLQLQRHGSLMDASAANNVNGSVSTDKSSDKSMSWQELKDAVEEAKTLASNRLFELHETQEDNLILSKELGDLEGQLKDENYVFVSKPYTILSDQLQHLNAEIERYRGLVEALQNEKNQFMQKENEICERAESIDNMRLNITTYETKLEELERQIQIFMAEKNDLEIKVEETLQDSGKKDFKGEIHVMAAALSKEIEMMESQLNRAKDAASEALALREEAKSLRTLVAKKIDEQKAISHEYNSQVIEIKSLKTLIEELEQQKQELQYIADMYAKECSESRTIAEIEESENRARSQAEYLRSNLAEHNLELRVKAANEAEAACQQRLLIAEAELEELRAKVDVAERDVLELKEAIKIKEAEGNAYISEIETIGQAYEDMQTQNQHLLQQLSDRDDFNIKLVSDSVKMKQASSSLLSEKLMLQKQLQQFNTSLESSKVKIACGEEQMKTYVAQAIKTSAENRHLTISLERTALEVSNTEKELKWLRSSIGSSEKEYEQTQQKIAELRSLLERERSERRKLEEQYVEVEKEVMELTSETEETTIQKLQDEIKECKAILKCGVCFDRPKEVVITKCFHLFCSPCIQRNLEIRHRKCPCCGTPFGQNDVREVKI</sequence>
<keyword evidence="18" id="KW-1185">Reference proteome</keyword>
<dbReference type="AlphaFoldDB" id="A0AAV5FBM9"/>
<evidence type="ECO:0000256" key="12">
    <source>
        <dbReference type="ARBA" id="ARBA00023242"/>
    </source>
</evidence>
<dbReference type="EMBL" id="BQKI01000082">
    <property type="protein sequence ID" value="GJN31750.1"/>
    <property type="molecule type" value="Genomic_DNA"/>
</dbReference>
<dbReference type="GO" id="GO:0005634">
    <property type="term" value="C:nucleus"/>
    <property type="evidence" value="ECO:0007669"/>
    <property type="project" value="UniProtKB-SubCell"/>
</dbReference>
<evidence type="ECO:0000256" key="13">
    <source>
        <dbReference type="PROSITE-ProRule" id="PRU00175"/>
    </source>
</evidence>
<evidence type="ECO:0000256" key="3">
    <source>
        <dbReference type="ARBA" id="ARBA00004906"/>
    </source>
</evidence>
<dbReference type="GO" id="GO:0006325">
    <property type="term" value="P:chromatin organization"/>
    <property type="evidence" value="ECO:0007669"/>
    <property type="project" value="UniProtKB-KW"/>
</dbReference>
<dbReference type="Proteomes" id="UP001054889">
    <property type="component" value="Unassembled WGS sequence"/>
</dbReference>
<keyword evidence="7 13" id="KW-0863">Zinc-finger</keyword>
<comment type="subcellular location">
    <subcellularLocation>
        <location evidence="2 14">Nucleus</location>
    </subcellularLocation>
</comment>
<evidence type="ECO:0000256" key="15">
    <source>
        <dbReference type="SAM" id="Coils"/>
    </source>
</evidence>
<dbReference type="SUPFAM" id="SSF57850">
    <property type="entry name" value="RING/U-box"/>
    <property type="match status" value="1"/>
</dbReference>
<dbReference type="SMART" id="SM00184">
    <property type="entry name" value="RING"/>
    <property type="match status" value="1"/>
</dbReference>
<evidence type="ECO:0000256" key="14">
    <source>
        <dbReference type="RuleBase" id="RU365038"/>
    </source>
</evidence>
<gene>
    <name evidence="17" type="primary">gb20186</name>
    <name evidence="17" type="ORF">PR202_gb20186</name>
</gene>
<evidence type="ECO:0000256" key="7">
    <source>
        <dbReference type="ARBA" id="ARBA00022771"/>
    </source>
</evidence>
<keyword evidence="12 14" id="KW-0539">Nucleus</keyword>
<feature type="domain" description="RING-type" evidence="16">
    <location>
        <begin position="898"/>
        <end position="936"/>
    </location>
</feature>
<evidence type="ECO:0000256" key="1">
    <source>
        <dbReference type="ARBA" id="ARBA00000900"/>
    </source>
</evidence>
<keyword evidence="9 14" id="KW-0862">Zinc</keyword>
<evidence type="ECO:0000256" key="4">
    <source>
        <dbReference type="ARBA" id="ARBA00005555"/>
    </source>
</evidence>
<dbReference type="InterPro" id="IPR018247">
    <property type="entry name" value="EF_Hand_1_Ca_BS"/>
</dbReference>
<dbReference type="InterPro" id="IPR001841">
    <property type="entry name" value="Znf_RING"/>
</dbReference>
<dbReference type="PANTHER" id="PTHR23163:SF8">
    <property type="entry name" value="E3 UBIQUITIN-PROTEIN LIGASE BRE1-LIKE 2"/>
    <property type="match status" value="1"/>
</dbReference>
<dbReference type="GO" id="GO:0008270">
    <property type="term" value="F:zinc ion binding"/>
    <property type="evidence" value="ECO:0007669"/>
    <property type="project" value="UniProtKB-KW"/>
</dbReference>
<evidence type="ECO:0000256" key="11">
    <source>
        <dbReference type="ARBA" id="ARBA00023054"/>
    </source>
</evidence>
<dbReference type="PROSITE" id="PS00518">
    <property type="entry name" value="ZF_RING_1"/>
    <property type="match status" value="1"/>
</dbReference>
<dbReference type="GO" id="GO:0061630">
    <property type="term" value="F:ubiquitin protein ligase activity"/>
    <property type="evidence" value="ECO:0007669"/>
    <property type="project" value="UniProtKB-EC"/>
</dbReference>
<feature type="coiled-coil region" evidence="15">
    <location>
        <begin position="437"/>
        <end position="616"/>
    </location>
</feature>
<evidence type="ECO:0000256" key="10">
    <source>
        <dbReference type="ARBA" id="ARBA00022853"/>
    </source>
</evidence>
<evidence type="ECO:0000256" key="9">
    <source>
        <dbReference type="ARBA" id="ARBA00022833"/>
    </source>
</evidence>
<evidence type="ECO:0000256" key="6">
    <source>
        <dbReference type="ARBA" id="ARBA00022723"/>
    </source>
</evidence>
<dbReference type="GO" id="GO:0016567">
    <property type="term" value="P:protein ubiquitination"/>
    <property type="evidence" value="ECO:0007669"/>
    <property type="project" value="UniProtKB-UniRule"/>
</dbReference>
<evidence type="ECO:0000256" key="8">
    <source>
        <dbReference type="ARBA" id="ARBA00022786"/>
    </source>
</evidence>
<keyword evidence="6 14" id="KW-0479">Metal-binding</keyword>
<feature type="coiled-coil region" evidence="15">
    <location>
        <begin position="316"/>
        <end position="346"/>
    </location>
</feature>
<comment type="caution">
    <text evidence="17">The sequence shown here is derived from an EMBL/GenBank/DDBJ whole genome shotgun (WGS) entry which is preliminary data.</text>
</comment>
<dbReference type="PANTHER" id="PTHR23163">
    <property type="entry name" value="RING FINGER PROTEIN-RELATED"/>
    <property type="match status" value="1"/>
</dbReference>
<evidence type="ECO:0000256" key="2">
    <source>
        <dbReference type="ARBA" id="ARBA00004123"/>
    </source>
</evidence>
<evidence type="ECO:0000256" key="5">
    <source>
        <dbReference type="ARBA" id="ARBA00022679"/>
    </source>
</evidence>
<feature type="coiled-coil region" evidence="15">
    <location>
        <begin position="828"/>
        <end position="895"/>
    </location>
</feature>
<dbReference type="PROSITE" id="PS50089">
    <property type="entry name" value="ZF_RING_2"/>
    <property type="match status" value="1"/>
</dbReference>
<keyword evidence="11 14" id="KW-0175">Coiled coil</keyword>
<dbReference type="CDD" id="cd16499">
    <property type="entry name" value="RING-HC_Bre1-like"/>
    <property type="match status" value="1"/>
</dbReference>
<comment type="pathway">
    <text evidence="3 14">Protein modification; protein ubiquitination.</text>
</comment>
<evidence type="ECO:0000313" key="18">
    <source>
        <dbReference type="Proteomes" id="UP001054889"/>
    </source>
</evidence>
<dbReference type="PROSITE" id="PS00018">
    <property type="entry name" value="EF_HAND_1"/>
    <property type="match status" value="1"/>
</dbReference>
<comment type="similarity">
    <text evidence="4 14">Belongs to the BRE1 family.</text>
</comment>
<protein>
    <recommendedName>
        <fullName evidence="14">E3 ubiquitin protein ligase</fullName>
        <ecNumber evidence="14">2.3.2.27</ecNumber>
    </recommendedName>
</protein>
<reference evidence="17" key="1">
    <citation type="journal article" date="2018" name="DNA Res.">
        <title>Multiple hybrid de novo genome assembly of finger millet, an orphan allotetraploid crop.</title>
        <authorList>
            <person name="Hatakeyama M."/>
            <person name="Aluri S."/>
            <person name="Balachadran M.T."/>
            <person name="Sivarajan S.R."/>
            <person name="Patrignani A."/>
            <person name="Gruter S."/>
            <person name="Poveda L."/>
            <person name="Shimizu-Inatsugi R."/>
            <person name="Baeten J."/>
            <person name="Francoijs K.J."/>
            <person name="Nataraja K.N."/>
            <person name="Reddy Y.A.N."/>
            <person name="Phadnis S."/>
            <person name="Ravikumar R.L."/>
            <person name="Schlapbach R."/>
            <person name="Sreeman S.M."/>
            <person name="Shimizu K.K."/>
        </authorList>
    </citation>
    <scope>NUCLEOTIDE SEQUENCE</scope>
</reference>
<organism evidence="17 18">
    <name type="scientific">Eleusine coracana subsp. coracana</name>
    <dbReference type="NCBI Taxonomy" id="191504"/>
    <lineage>
        <taxon>Eukaryota</taxon>
        <taxon>Viridiplantae</taxon>
        <taxon>Streptophyta</taxon>
        <taxon>Embryophyta</taxon>
        <taxon>Tracheophyta</taxon>
        <taxon>Spermatophyta</taxon>
        <taxon>Magnoliopsida</taxon>
        <taxon>Liliopsida</taxon>
        <taxon>Poales</taxon>
        <taxon>Poaceae</taxon>
        <taxon>PACMAD clade</taxon>
        <taxon>Chloridoideae</taxon>
        <taxon>Cynodonteae</taxon>
        <taxon>Eleusininae</taxon>
        <taxon>Eleusine</taxon>
    </lineage>
</organism>
<feature type="coiled-coil region" evidence="15">
    <location>
        <begin position="660"/>
        <end position="701"/>
    </location>
</feature>
<dbReference type="Gene3D" id="3.30.40.10">
    <property type="entry name" value="Zinc/RING finger domain, C3HC4 (zinc finger)"/>
    <property type="match status" value="1"/>
</dbReference>
<keyword evidence="5 14" id="KW-0808">Transferase</keyword>
<keyword evidence="8 14" id="KW-0833">Ubl conjugation pathway</keyword>